<evidence type="ECO:0000256" key="3">
    <source>
        <dbReference type="SAM" id="MobiDB-lite"/>
    </source>
</evidence>
<dbReference type="PRINTS" id="PR00449">
    <property type="entry name" value="RASTRNSFRMNG"/>
</dbReference>
<name>A0AAW0F8J4_9TRYP</name>
<dbReference type="Gene3D" id="3.40.50.300">
    <property type="entry name" value="P-loop containing nucleotide triphosphate hydrolases"/>
    <property type="match status" value="1"/>
</dbReference>
<comment type="caution">
    <text evidence="4">The sequence shown here is derived from an EMBL/GenBank/DDBJ whole genome shotgun (WGS) entry which is preliminary data.</text>
</comment>
<dbReference type="Proteomes" id="UP001430356">
    <property type="component" value="Unassembled WGS sequence"/>
</dbReference>
<dbReference type="SMART" id="SM00174">
    <property type="entry name" value="RHO"/>
    <property type="match status" value="1"/>
</dbReference>
<dbReference type="GO" id="GO:0005525">
    <property type="term" value="F:GTP binding"/>
    <property type="evidence" value="ECO:0007669"/>
    <property type="project" value="UniProtKB-KW"/>
</dbReference>
<feature type="compositionally biased region" description="Basic and acidic residues" evidence="3">
    <location>
        <begin position="491"/>
        <end position="503"/>
    </location>
</feature>
<feature type="compositionally biased region" description="Pro residues" evidence="3">
    <location>
        <begin position="377"/>
        <end position="387"/>
    </location>
</feature>
<reference evidence="4 5" key="1">
    <citation type="journal article" date="2021" name="MBio">
        <title>A New Model Trypanosomatid, Novymonas esmeraldas: Genomic Perception of Its 'Candidatus Pandoraea novymonadis' Endosymbiont.</title>
        <authorList>
            <person name="Zakharova A."/>
            <person name="Saura A."/>
            <person name="Butenko A."/>
            <person name="Podesvova L."/>
            <person name="Warmusova S."/>
            <person name="Kostygov A.Y."/>
            <person name="Nenarokova A."/>
            <person name="Lukes J."/>
            <person name="Opperdoes F.R."/>
            <person name="Yurchenko V."/>
        </authorList>
    </citation>
    <scope>NUCLEOTIDE SEQUENCE [LARGE SCALE GENOMIC DNA]</scope>
    <source>
        <strain evidence="4 5">E262AT.01</strain>
    </source>
</reference>
<sequence length="640" mass="67035">MTSAKSCVAVDDADDFTYTEDPSGEQVKVPVATEYVFKVVVIGDYSVGKTSIIKRLLALPASSLSLSGGHHNGNGSDLEDSGNDSDEDGDGLAAVVPTVGTDFYSLSVPDVVPGASVRLQMWDTAGLEKYAAKYENTFRNASFVICVFDVTSAASLHNVVERHLSIAAEHVPELDQSNIMVVANKIDIVADVANNTTALRDARKRARSPETAFGAANDEDTATNTDDEGSTSHFTSADGVAKDALVTARSVQAEVLDLFGDVHYAEVSAKTRQHLRYMLRTVCYALLRNSANASATLQIPDEVPPSEVLARSALPPYPGGPAPTLVSVPPMAPPPATRRQAPPQEQQQQQGAEGATAASPVGGAPVRSAGDSSDSLPPQPKKTPAPPGGTWRSTGAFSFDMAPTQFGSTGVFSPIEASDEGTSKPGGSGEGAPLHIGSGGGGADSPVDNSSTRLPTPRTSLIRPVHAEDVHLHLNGTAAAANRRAAPDPNEDLKARKEREQAEMKALLSRAGQRKGAGDDGAASGGAATGGSAAWLRSDADRMEDDVTGERDKAGDARSSSARPGMTSSLLDSLGVQGTDKAKTDRASDDEDGTRMHAQLKDRFAQIEHDTRQDTALARERAKRAKKQAKAESKCKCCVQ</sequence>
<feature type="region of interest" description="Disordered" evidence="3">
    <location>
        <begin position="70"/>
        <end position="91"/>
    </location>
</feature>
<feature type="compositionally biased region" description="Basic and acidic residues" evidence="3">
    <location>
        <begin position="580"/>
        <end position="620"/>
    </location>
</feature>
<feature type="compositionally biased region" description="Low complexity" evidence="3">
    <location>
        <begin position="337"/>
        <end position="358"/>
    </location>
</feature>
<dbReference type="EMBL" id="JAECZO010000022">
    <property type="protein sequence ID" value="KAK7201934.1"/>
    <property type="molecule type" value="Genomic_DNA"/>
</dbReference>
<feature type="region of interest" description="Disordered" evidence="3">
    <location>
        <begin position="310"/>
        <end position="632"/>
    </location>
</feature>
<keyword evidence="1" id="KW-0547">Nucleotide-binding</keyword>
<evidence type="ECO:0000313" key="4">
    <source>
        <dbReference type="EMBL" id="KAK7201934.1"/>
    </source>
</evidence>
<dbReference type="CDD" id="cd00154">
    <property type="entry name" value="Rab"/>
    <property type="match status" value="1"/>
</dbReference>
<feature type="compositionally biased region" description="Acidic residues" evidence="3">
    <location>
        <begin position="77"/>
        <end position="90"/>
    </location>
</feature>
<dbReference type="PROSITE" id="PS51421">
    <property type="entry name" value="RAS"/>
    <property type="match status" value="1"/>
</dbReference>
<keyword evidence="5" id="KW-1185">Reference proteome</keyword>
<feature type="compositionally biased region" description="Polar residues" evidence="3">
    <location>
        <begin position="558"/>
        <end position="571"/>
    </location>
</feature>
<dbReference type="SUPFAM" id="SSF52540">
    <property type="entry name" value="P-loop containing nucleoside triphosphate hydrolases"/>
    <property type="match status" value="1"/>
</dbReference>
<dbReference type="Pfam" id="PF00071">
    <property type="entry name" value="Ras"/>
    <property type="match status" value="1"/>
</dbReference>
<accession>A0AAW0F8J4</accession>
<dbReference type="SMART" id="SM00175">
    <property type="entry name" value="RAB"/>
    <property type="match status" value="1"/>
</dbReference>
<feature type="region of interest" description="Disordered" evidence="3">
    <location>
        <begin position="201"/>
        <end position="235"/>
    </location>
</feature>
<feature type="compositionally biased region" description="Acidic residues" evidence="3">
    <location>
        <begin position="217"/>
        <end position="229"/>
    </location>
</feature>
<dbReference type="PROSITE" id="PS51419">
    <property type="entry name" value="RAB"/>
    <property type="match status" value="1"/>
</dbReference>
<dbReference type="InterPro" id="IPR027417">
    <property type="entry name" value="P-loop_NTPase"/>
</dbReference>
<evidence type="ECO:0000256" key="1">
    <source>
        <dbReference type="ARBA" id="ARBA00022741"/>
    </source>
</evidence>
<dbReference type="InterPro" id="IPR001806">
    <property type="entry name" value="Small_GTPase"/>
</dbReference>
<keyword evidence="2" id="KW-0342">GTP-binding</keyword>
<evidence type="ECO:0000256" key="2">
    <source>
        <dbReference type="ARBA" id="ARBA00023134"/>
    </source>
</evidence>
<dbReference type="NCBIfam" id="TIGR00231">
    <property type="entry name" value="small_GTP"/>
    <property type="match status" value="1"/>
</dbReference>
<dbReference type="PANTHER" id="PTHR24073">
    <property type="entry name" value="DRAB5-RELATED"/>
    <property type="match status" value="1"/>
</dbReference>
<dbReference type="GO" id="GO:0003924">
    <property type="term" value="F:GTPase activity"/>
    <property type="evidence" value="ECO:0007669"/>
    <property type="project" value="InterPro"/>
</dbReference>
<proteinExistence type="predicted"/>
<dbReference type="InterPro" id="IPR005225">
    <property type="entry name" value="Small_GTP-bd"/>
</dbReference>
<dbReference type="AlphaFoldDB" id="A0AAW0F8J4"/>
<protein>
    <submittedName>
        <fullName evidence="4">Ras-like small GTPase</fullName>
    </submittedName>
</protein>
<dbReference type="SMART" id="SM00173">
    <property type="entry name" value="RAS"/>
    <property type="match status" value="1"/>
</dbReference>
<feature type="compositionally biased region" description="Polar residues" evidence="3">
    <location>
        <begin position="447"/>
        <end position="459"/>
    </location>
</feature>
<evidence type="ECO:0000313" key="5">
    <source>
        <dbReference type="Proteomes" id="UP001430356"/>
    </source>
</evidence>
<organism evidence="4 5">
    <name type="scientific">Novymonas esmeraldas</name>
    <dbReference type="NCBI Taxonomy" id="1808958"/>
    <lineage>
        <taxon>Eukaryota</taxon>
        <taxon>Discoba</taxon>
        <taxon>Euglenozoa</taxon>
        <taxon>Kinetoplastea</taxon>
        <taxon>Metakinetoplastina</taxon>
        <taxon>Trypanosomatida</taxon>
        <taxon>Trypanosomatidae</taxon>
        <taxon>Novymonas</taxon>
    </lineage>
</organism>
<gene>
    <name evidence="4" type="ORF">NESM_000261000</name>
</gene>